<sequence>MSVPVMNTTVDRCELKSLHTCTMIHKFDQVPALTGLAASLEAATTNLLARQTAYTAKTKALIKLRVEVRYTDLIADQGVRMSLRMAEIADGKPGGRVAKTLFPNGTTPIIRPIGGTQVKEMRGLEGRYKEVEALFPAAPDERLKIEALRQRYEAALQGRLVGMEECAQARAARNLAKEEFLDVFTEVANRIRAAFPRDKKTQALFFLRDKAVSAVEEGEGEEDEEVEEEGEATAEAR</sequence>
<proteinExistence type="predicted"/>
<name>A0A017TCQ7_9BACT</name>
<dbReference type="Proteomes" id="UP000019678">
    <property type="component" value="Unassembled WGS sequence"/>
</dbReference>
<organism evidence="2 3">
    <name type="scientific">Chondromyces apiculatus DSM 436</name>
    <dbReference type="NCBI Taxonomy" id="1192034"/>
    <lineage>
        <taxon>Bacteria</taxon>
        <taxon>Pseudomonadati</taxon>
        <taxon>Myxococcota</taxon>
        <taxon>Polyangia</taxon>
        <taxon>Polyangiales</taxon>
        <taxon>Polyangiaceae</taxon>
        <taxon>Chondromyces</taxon>
    </lineage>
</organism>
<dbReference type="AlphaFoldDB" id="A0A017TCQ7"/>
<keyword evidence="3" id="KW-1185">Reference proteome</keyword>
<evidence type="ECO:0000313" key="2">
    <source>
        <dbReference type="EMBL" id="EYF06421.1"/>
    </source>
</evidence>
<protein>
    <submittedName>
        <fullName evidence="2">Uncharacterized protein</fullName>
    </submittedName>
</protein>
<dbReference type="STRING" id="1192034.CAP_1951"/>
<dbReference type="EMBL" id="ASRX01000016">
    <property type="protein sequence ID" value="EYF06421.1"/>
    <property type="molecule type" value="Genomic_DNA"/>
</dbReference>
<evidence type="ECO:0000256" key="1">
    <source>
        <dbReference type="SAM" id="MobiDB-lite"/>
    </source>
</evidence>
<evidence type="ECO:0000313" key="3">
    <source>
        <dbReference type="Proteomes" id="UP000019678"/>
    </source>
</evidence>
<dbReference type="RefSeq" id="WP_044240023.1">
    <property type="nucleotide sequence ID" value="NZ_ASRX01000016.1"/>
</dbReference>
<gene>
    <name evidence="2" type="ORF">CAP_1951</name>
</gene>
<feature type="compositionally biased region" description="Acidic residues" evidence="1">
    <location>
        <begin position="216"/>
        <end position="237"/>
    </location>
</feature>
<dbReference type="OrthoDB" id="5508782at2"/>
<reference evidence="2 3" key="1">
    <citation type="submission" date="2013-05" db="EMBL/GenBank/DDBJ databases">
        <title>Genome assembly of Chondromyces apiculatus DSM 436.</title>
        <authorList>
            <person name="Sharma G."/>
            <person name="Khatri I."/>
            <person name="Kaur C."/>
            <person name="Mayilraj S."/>
            <person name="Subramanian S."/>
        </authorList>
    </citation>
    <scope>NUCLEOTIDE SEQUENCE [LARGE SCALE GENOMIC DNA]</scope>
    <source>
        <strain evidence="2 3">DSM 436</strain>
    </source>
</reference>
<comment type="caution">
    <text evidence="2">The sequence shown here is derived from an EMBL/GenBank/DDBJ whole genome shotgun (WGS) entry which is preliminary data.</text>
</comment>
<accession>A0A017TCQ7</accession>
<feature type="region of interest" description="Disordered" evidence="1">
    <location>
        <begin position="214"/>
        <end position="237"/>
    </location>
</feature>